<evidence type="ECO:0000313" key="1">
    <source>
        <dbReference type="EMBL" id="RDX87577.1"/>
    </source>
</evidence>
<proteinExistence type="predicted"/>
<gene>
    <name evidence="1" type="ORF">CR513_30932</name>
</gene>
<dbReference type="Proteomes" id="UP000257109">
    <property type="component" value="Unassembled WGS sequence"/>
</dbReference>
<dbReference type="EMBL" id="QJKJ01006187">
    <property type="protein sequence ID" value="RDX87577.1"/>
    <property type="molecule type" value="Genomic_DNA"/>
</dbReference>
<sequence length="165" mass="18034">MDKRLVSISDSIALESAFSRDRVGFISVKTKSGNTHHFDIEGSMASRGRNGISTTDNQRFEGHIDGCVVPSQAILSPQENMSDITVRSGMELPQQQSLKVQYGFSRNSNSKNSTTVMGFADSSSVANSMLAGVDSTKMTKIGDCVPTVFDMADVVKIPKFYDWCY</sequence>
<keyword evidence="2" id="KW-1185">Reference proteome</keyword>
<organism evidence="1 2">
    <name type="scientific">Mucuna pruriens</name>
    <name type="common">Velvet bean</name>
    <name type="synonym">Dolichos pruriens</name>
    <dbReference type="NCBI Taxonomy" id="157652"/>
    <lineage>
        <taxon>Eukaryota</taxon>
        <taxon>Viridiplantae</taxon>
        <taxon>Streptophyta</taxon>
        <taxon>Embryophyta</taxon>
        <taxon>Tracheophyta</taxon>
        <taxon>Spermatophyta</taxon>
        <taxon>Magnoliopsida</taxon>
        <taxon>eudicotyledons</taxon>
        <taxon>Gunneridae</taxon>
        <taxon>Pentapetalae</taxon>
        <taxon>rosids</taxon>
        <taxon>fabids</taxon>
        <taxon>Fabales</taxon>
        <taxon>Fabaceae</taxon>
        <taxon>Papilionoideae</taxon>
        <taxon>50 kb inversion clade</taxon>
        <taxon>NPAAA clade</taxon>
        <taxon>indigoferoid/millettioid clade</taxon>
        <taxon>Phaseoleae</taxon>
        <taxon>Mucuna</taxon>
    </lineage>
</organism>
<protein>
    <submittedName>
        <fullName evidence="1">Uncharacterized protein</fullName>
    </submittedName>
</protein>
<reference evidence="1" key="1">
    <citation type="submission" date="2018-05" db="EMBL/GenBank/DDBJ databases">
        <title>Draft genome of Mucuna pruriens seed.</title>
        <authorList>
            <person name="Nnadi N.E."/>
            <person name="Vos R."/>
            <person name="Hasami M.H."/>
            <person name="Devisetty U.K."/>
            <person name="Aguiy J.C."/>
        </authorList>
    </citation>
    <scope>NUCLEOTIDE SEQUENCE [LARGE SCALE GENOMIC DNA]</scope>
    <source>
        <strain evidence="1">JCA_2017</strain>
    </source>
</reference>
<feature type="non-terminal residue" evidence="1">
    <location>
        <position position="1"/>
    </location>
</feature>
<evidence type="ECO:0000313" key="2">
    <source>
        <dbReference type="Proteomes" id="UP000257109"/>
    </source>
</evidence>
<comment type="caution">
    <text evidence="1">The sequence shown here is derived from an EMBL/GenBank/DDBJ whole genome shotgun (WGS) entry which is preliminary data.</text>
</comment>
<name>A0A371GAH9_MUCPR</name>
<dbReference type="AlphaFoldDB" id="A0A371GAH9"/>
<accession>A0A371GAH9</accession>